<evidence type="ECO:0000313" key="2">
    <source>
        <dbReference type="EMBL" id="MDB9222036.1"/>
    </source>
</evidence>
<accession>A0AAW6FFR7</accession>
<protein>
    <submittedName>
        <fullName evidence="2">NVEALA domain-containing protein</fullName>
    </submittedName>
</protein>
<proteinExistence type="predicted"/>
<keyword evidence="1" id="KW-0472">Membrane</keyword>
<dbReference type="EMBL" id="JAQMRD010000003">
    <property type="protein sequence ID" value="MDB9222036.1"/>
    <property type="molecule type" value="Genomic_DNA"/>
</dbReference>
<reference evidence="2" key="1">
    <citation type="submission" date="2023-01" db="EMBL/GenBank/DDBJ databases">
        <title>Human gut microbiome strain richness.</title>
        <authorList>
            <person name="Chen-Liaw A."/>
        </authorList>
    </citation>
    <scope>NUCLEOTIDE SEQUENCE</scope>
    <source>
        <strain evidence="2">RTP21484st1_B7_RTP21484_190118</strain>
    </source>
</reference>
<sequence length="93" mass="10030">MLLNEKKTNVICVSVLIMGIGIIGSNWSVNEHTADFLAFANMEALARGESGSGITCWRTVSMNGAGRPAHYTYCGSCDAVLAREVADKDYCPR</sequence>
<evidence type="ECO:0000313" key="3">
    <source>
        <dbReference type="Proteomes" id="UP001212263"/>
    </source>
</evidence>
<name>A0AAW6FFR7_9BACT</name>
<organism evidence="2 3">
    <name type="scientific">Odoribacter splanchnicus</name>
    <dbReference type="NCBI Taxonomy" id="28118"/>
    <lineage>
        <taxon>Bacteria</taxon>
        <taxon>Pseudomonadati</taxon>
        <taxon>Bacteroidota</taxon>
        <taxon>Bacteroidia</taxon>
        <taxon>Bacteroidales</taxon>
        <taxon>Odoribacteraceae</taxon>
        <taxon>Odoribacter</taxon>
    </lineage>
</organism>
<comment type="caution">
    <text evidence="2">The sequence shown here is derived from an EMBL/GenBank/DDBJ whole genome shotgun (WGS) entry which is preliminary data.</text>
</comment>
<keyword evidence="1" id="KW-0812">Transmembrane</keyword>
<keyword evidence="1" id="KW-1133">Transmembrane helix</keyword>
<feature type="transmembrane region" description="Helical" evidence="1">
    <location>
        <begin position="9"/>
        <end position="29"/>
    </location>
</feature>
<evidence type="ECO:0000256" key="1">
    <source>
        <dbReference type="SAM" id="Phobius"/>
    </source>
</evidence>
<dbReference type="Proteomes" id="UP001212263">
    <property type="component" value="Unassembled WGS sequence"/>
</dbReference>
<gene>
    <name evidence="2" type="ORF">PN645_03330</name>
</gene>
<dbReference type="AlphaFoldDB" id="A0AAW6FFR7"/>